<dbReference type="RefSeq" id="WP_043870802.1">
    <property type="nucleotide sequence ID" value="NZ_CP004393.1"/>
</dbReference>
<feature type="domain" description="Transposase InsH N-terminal" evidence="8">
    <location>
        <begin position="16"/>
        <end position="114"/>
    </location>
</feature>
<keyword evidence="5" id="KW-0233">DNA recombination</keyword>
<evidence type="ECO:0000256" key="1">
    <source>
        <dbReference type="ARBA" id="ARBA00003544"/>
    </source>
</evidence>
<dbReference type="GO" id="GO:0004803">
    <property type="term" value="F:transposase activity"/>
    <property type="evidence" value="ECO:0007669"/>
    <property type="project" value="InterPro"/>
</dbReference>
<evidence type="ECO:0000256" key="4">
    <source>
        <dbReference type="ARBA" id="ARBA00023125"/>
    </source>
</evidence>
<dbReference type="GO" id="GO:0006313">
    <property type="term" value="P:DNA transposition"/>
    <property type="evidence" value="ECO:0007669"/>
    <property type="project" value="InterPro"/>
</dbReference>
<evidence type="ECO:0000256" key="2">
    <source>
        <dbReference type="ARBA" id="ARBA00010075"/>
    </source>
</evidence>
<accession>A0A0B5E554</accession>
<dbReference type="NCBIfam" id="NF033581">
    <property type="entry name" value="transpos_IS5_4"/>
    <property type="match status" value="1"/>
</dbReference>
<evidence type="ECO:0000313" key="10">
    <source>
        <dbReference type="Proteomes" id="UP000031521"/>
    </source>
</evidence>
<feature type="compositionally biased region" description="Polar residues" evidence="6">
    <location>
        <begin position="182"/>
        <end position="192"/>
    </location>
</feature>
<dbReference type="GO" id="GO:0003677">
    <property type="term" value="F:DNA binding"/>
    <property type="evidence" value="ECO:0007669"/>
    <property type="project" value="UniProtKB-KW"/>
</dbReference>
<organism evidence="9 10">
    <name type="scientific">Celeribacter indicus</name>
    <dbReference type="NCBI Taxonomy" id="1208324"/>
    <lineage>
        <taxon>Bacteria</taxon>
        <taxon>Pseudomonadati</taxon>
        <taxon>Pseudomonadota</taxon>
        <taxon>Alphaproteobacteria</taxon>
        <taxon>Rhodobacterales</taxon>
        <taxon>Roseobacteraceae</taxon>
        <taxon>Celeribacter</taxon>
    </lineage>
</organism>
<feature type="region of interest" description="Disordered" evidence="6">
    <location>
        <begin position="164"/>
        <end position="232"/>
    </location>
</feature>
<dbReference type="EMBL" id="CP004393">
    <property type="protein sequence ID" value="AJE48485.1"/>
    <property type="molecule type" value="Genomic_DNA"/>
</dbReference>
<keyword evidence="4" id="KW-0238">DNA-binding</keyword>
<dbReference type="PANTHER" id="PTHR35604:SF2">
    <property type="entry name" value="TRANSPOSASE INSH FOR INSERTION SEQUENCE ELEMENT IS5A-RELATED"/>
    <property type="match status" value="1"/>
</dbReference>
<feature type="compositionally biased region" description="Basic and acidic residues" evidence="6">
    <location>
        <begin position="205"/>
        <end position="217"/>
    </location>
</feature>
<evidence type="ECO:0000313" key="9">
    <source>
        <dbReference type="EMBL" id="AJE48485.1"/>
    </source>
</evidence>
<evidence type="ECO:0000256" key="3">
    <source>
        <dbReference type="ARBA" id="ARBA00022578"/>
    </source>
</evidence>
<dbReference type="InterPro" id="IPR047959">
    <property type="entry name" value="Transpos_IS5"/>
</dbReference>
<proteinExistence type="inferred from homology"/>
<dbReference type="InterPro" id="IPR008490">
    <property type="entry name" value="Transposase_InsH_N"/>
</dbReference>
<dbReference type="AlphaFoldDB" id="A0A0B5E554"/>
<dbReference type="Pfam" id="PF05598">
    <property type="entry name" value="DUF772"/>
    <property type="match status" value="1"/>
</dbReference>
<feature type="domain" description="Transposase IS4-like" evidence="7">
    <location>
        <begin position="243"/>
        <end position="381"/>
    </location>
</feature>
<evidence type="ECO:0000259" key="7">
    <source>
        <dbReference type="Pfam" id="PF01609"/>
    </source>
</evidence>
<name>A0A0B5E554_9RHOB</name>
<dbReference type="PANTHER" id="PTHR35604">
    <property type="entry name" value="TRANSPOSASE INSH FOR INSERTION SEQUENCE ELEMENT IS5A-RELATED"/>
    <property type="match status" value="1"/>
</dbReference>
<keyword evidence="10" id="KW-1185">Reference proteome</keyword>
<dbReference type="KEGG" id="cid:P73_3770"/>
<dbReference type="Proteomes" id="UP000031521">
    <property type="component" value="Chromosome"/>
</dbReference>
<sequence>MRGSDQVTGSLFSYVDLEERIPVRHPLRKIRAVVNDALRSLDAEFDRLYAGEGRPSIAPERLIRASLLQILYSIRSERQFMEQMDYNLLFRWFVGLGIDDVVWVPTVFTKNRDRLLTTDMSRKIMAAILAHREVAPLLSDDHFSVDGTLVKAWASMKSFQPKERATLGGDEGLGDPPDGSAPPTSSSDQSTAEPDPMTRPTRRNRNAEVDFRGERRSNATHASMTDPEARLFKKSPGAGAMLCFMGHSMMENRSGLIVQADLTRADGHAERRAAIDMLHRHSPGSTRRLTLAADRGYDSADFVAELRQMVVTPHVAQKSRHSAIDGRTTRHPGYAKSQRRRKKIEEPFGWAKTIGGMAQTLYRGIERVRARFTLAMAACNLARLPKLLAN</sequence>
<dbReference type="InterPro" id="IPR002559">
    <property type="entry name" value="Transposase_11"/>
</dbReference>
<dbReference type="Pfam" id="PF01609">
    <property type="entry name" value="DDE_Tnp_1"/>
    <property type="match status" value="1"/>
</dbReference>
<dbReference type="HOGENOM" id="CLU_021293_3_2_5"/>
<gene>
    <name evidence="9" type="ORF">P73_3770</name>
</gene>
<evidence type="ECO:0000259" key="8">
    <source>
        <dbReference type="Pfam" id="PF05598"/>
    </source>
</evidence>
<dbReference type="OrthoDB" id="9774608at2"/>
<keyword evidence="3" id="KW-0815">Transposition</keyword>
<comment type="similarity">
    <text evidence="2">Belongs to the transposase 11 family.</text>
</comment>
<protein>
    <submittedName>
        <fullName evidence="9">Transposase, IS4 family protein</fullName>
    </submittedName>
</protein>
<comment type="function">
    <text evidence="1">Involved in the transposition of the insertion sequence IS5.</text>
</comment>
<evidence type="ECO:0000256" key="6">
    <source>
        <dbReference type="SAM" id="MobiDB-lite"/>
    </source>
</evidence>
<feature type="region of interest" description="Disordered" evidence="6">
    <location>
        <begin position="318"/>
        <end position="342"/>
    </location>
</feature>
<reference evidence="9 10" key="1">
    <citation type="journal article" date="2014" name="Int. J. Syst. Evol. Microbiol.">
        <title>Celeribacter indicus sp. nov., a polycyclic aromatic hydrocarbon-degrading bacterium from deep-sea sediment and reclassification of Huaishuia halophila as Celeribacter halophilus comb. nov.</title>
        <authorList>
            <person name="Lai Q."/>
            <person name="Cao J."/>
            <person name="Yuan J."/>
            <person name="Li F."/>
            <person name="Shao Z."/>
        </authorList>
    </citation>
    <scope>NUCLEOTIDE SEQUENCE [LARGE SCALE GENOMIC DNA]</scope>
    <source>
        <strain evidence="9">P73</strain>
    </source>
</reference>
<evidence type="ECO:0000256" key="5">
    <source>
        <dbReference type="ARBA" id="ARBA00023172"/>
    </source>
</evidence>